<feature type="region of interest" description="Disordered" evidence="8">
    <location>
        <begin position="2924"/>
        <end position="2984"/>
    </location>
</feature>
<evidence type="ECO:0000313" key="11">
    <source>
        <dbReference type="EMBL" id="VFK39102.1"/>
    </source>
</evidence>
<evidence type="ECO:0000256" key="1">
    <source>
        <dbReference type="ARBA" id="ARBA00001913"/>
    </source>
</evidence>
<dbReference type="GO" id="GO:0030246">
    <property type="term" value="F:carbohydrate binding"/>
    <property type="evidence" value="ECO:0007669"/>
    <property type="project" value="UniProtKB-KW"/>
</dbReference>
<proteinExistence type="predicted"/>
<evidence type="ECO:0000259" key="9">
    <source>
        <dbReference type="PROSITE" id="PS51828"/>
    </source>
</evidence>
<sequence>MKLSKENLSHISTISHDGKVLVFGTDTAGVIWYTVKQSGFEDSVFKSAQGTASGFEDWKKLPLGESIYDASTVERFDKFLLPVYGKDQAGKENSRAVGSAVAPVQLVSGMGHLHVFRQSTDNKLLVNRFILDGMKNELTPKLEVRFKRSRQKYEVSDNMKMGKDNAGNKALTNVDALDFKDMDGKPFYEPTWKLDFIDNLHQGWFAVTLLPTLESEKFRWNIFAYDSVAKKVVLHTVRASHSGIFDIKDYPFVQPDPKNAGKKLMRTIPGIIERTLDIKTGDKELEVVNGLAATVYNLQKERVGDDGEPQLLKGATRVMLAVPVRQKGVTDATTNIAALGFAAASDGTLSRVDEIPDTKLLSSKSNELVLPLDTLDEIKGFIDTTPPPTGTVTGVKRSSADTVTVLSRDLPSTLKTQEKVKISGTKHYNGLHKVVRVMDETDGTKSFEIAATFTNDEAGFWEVIPKKQTGLTFDNQVVGYEKAGENLLKVTCSNHDLDVGDEVQVTGTRAYEGLYPIKAISETDDSFTIDMDYQPGEAVDLKAKKRRAIRFTGNGDYLRSGPIELDPFGIDTDTARTISAWVWREDATGQPQLIAGQDDQVMALMVDTDNKVRLKIHGDDGSAHEVTDPDDLPVREWVHYAGVVDYQGAASDKKTRLYLCRNGIKVTPEAKAGESVTDNEKIIAGRYPQSVNADAFQFDVSSIVRDRLMRYDGTNDFIDLGSNVRLGDDFTQECWIYPTPTDDDYHLVIGDNNNVNHRPPSIFIRNRTRIHIGFSTDERSSNAWRGYHSDSVLTQDAWNHVAVTYDGSNNRYKLYIDGNQVDDWLERHKPRNASVKYLGGASQHFKGYLQEVRLWNRALTAAQINANKDHRLIGPQPNLVAYYQFDKIEGATLPDQSGNGHDGALSGNPVIDDTNADASPTSEQEAIRKPAVIIPQTAPPAALTLAFWVKTDTSDDVDLINYTDQYTQTGNTFGVGLQEFSVARPSNLRIYVGGAAVDTDVSVSDGQWRHLAISWESENGVLALYKDAKEVFKRSDVRKGYRLAQADTASFLLGSRRDRHFTGSLGQLGLWSKVLSTVEVGRLMEKPLTGEESHLIGAWVSGGGHAYDLSHRQRHGTLHDNPGTDYIDKLSDKNRPVRLLLGGAGGTWNFSGKLSEIQVWNGARSAETIKDTMHLRLSGHEEKLAGNWRLGAIVDEKGVRQIPDFSPHGNPARVHGSPFVSERSLSRENSVGKKIVKYATDELVAVSQRARYRESFEFKVTGGDGNPWTLEQLDNADGQNNKIFRFAYTGKASRGSEKTIHFPTIAYNQNEFTAIPGASGWFTASCEFTVPDGVSLVRSFGIDRVKGKWGDEARLPATEWTGMEVRKHRIEHISDATNRKAYTDSIGLTAGGVTTSGNLYDLQEEIRGLELCEADIARHLQNLALRIDIVDHKAKYEQEKEDKQIEKDRLESEREDLTQEEKRLSDEIDKLVGDIHRQTGNFDKKIADLKRKYDKAMADKRYWHKESKEFWNFDAGDDRRKRDAAQARANGFKRQETNERENKARIIGGLSRQKTTKENRKDGIDIRRDALQGQLEIIDRHIAVLARYLANTESRMDLTNWQETTLTGLTSVRSILDTRNTAFIDALAQYQQQFQGMDPVAIDGNKLVTQGALLGFTSPMSRLQAMESARGNVELNYFDSLGNLQCTAYDASADSRNASFEQWLPDTLRPCVEFRDENAKMTLAGDEKIDLSESWTLETWFQYPLVSKGFGEVYDTQILVEDARGRRIVVKDGKYLGAESGGVFFGTGIDLEHSLAEGWHHLAVAVQEDNSLGFYLDGKKCGATPKKYVLTFSGANITDYVKWTDFANFPTTAFTLSLWIKTSGANTSPTPLSYGAVGGDNIDVLVLQSEDPFVFALGRTAAKTSIHLNDGRWHHLAITWQTSDGSLKVYKDGEAAHTELGYKTDYIIPGNGTLLLGQEQDTLGGGFDLAQAFDGSLRGLSIWNTVRPQADIQRDMFTVFKGDEPGLVGYWPMDTVEESGEIKIKDLKASEPQDGVIFGTPIAEIISIMDESNYQLKTIGNAASGGNPFGRLAEMRLWRQPLSDAEILTHSRVNTLTGDEPGLIAYYPMNEGEGTEVRDHSTGTKWHPVLYQTEWKACTGEMNKAATDKPKFKTLSFDGSNDYVEIPGLNGKLGGNEIAIEYWFKGSKNQSAIRQQSDSNHMVFGWGGSKPKHILSTDGSNDTGVSLGDVEDGQWRHVALSWKKGARNGFVSYLDGEVVEERNAGATPLPKIDKSLFLGCYWQNNSGSQWTNGQMAEVRIWTKARAKTEIIANMHRRLTGNEEGLKACYPLDSFMEDNGVIKVRDITANHYHGAVTGAQLVETDDLFMTGGIDKQEVMCFDGVGDQVDCGAIDLANRSFSFECWVKNGDTAGNSYFVYQGNNSRNKGLHIGFRSGRTPTLGFYGNDLNGVESYTDEQWRHFACTYDHTSRTQTLYVDGERIGQRTAPAHYSGTGNFYLGGADRFRFTGSLDEARLWSKVLGQQEIRDRKDRRLSGEEADLIAYWPMGALVDGKLEDRSSAGKYEGTVTGARLVAASEGLPFTTAVTDLAKASVSPCEYSTIGLNPDNPAGKLGMLRRFLAYSAKPGVTEVLPDQRIEALELKWVGNAQFEPTLLGFIEGAPPVPSENLTVDYDYNNATSVTLRESQDVSYTWSRNRDTSHGADMDLFVGAGWGVSGGLGIQTKISEGRAGIKGSLNTRFVDSRSSNVTSGSTLSFNDTLALRGEQERGVKFPHLGKRFVPKNVGYALVVSGLADMFITRLKRSRRMIGYEMRPVEGVPLDINTITFHINPAYTMHGSLDGLTGSQATSERFFRHVPSMRAQYGSLYPASYYRIKEAYDLKQQIDQWDKDREAYFWNFDVTWTPLKDPDEQIPDDDEWESYGQVSIEREEDVVGPDDEVEDNGEEKQEEKIDDLHSDMEKEGDKAKAKGEQRKAEIEQRFGDPEAREQAAAALDGWQKKMENLLIQSGKRNIVNTYVWDANGGLRAESQDFANTIEHTIGSNFTIGGTLGGLVDTQISAFKLELTALYAGELTQTSSKTENIGKTFGLDVDLFGIESKEVTDLEGKPLTPAEKVARYRFMSFYLGGNTDNFHDFFDYVVDPEWLVGNSEGARALRQAKAAKPNKTWRVLHRVTYVERPALEGVGVDTRKVTGEDQVTERTVNYFDSLEKSNRAMQADLTTLLRRIETMQEKIEKIDDATEASTTGS</sequence>
<feature type="region of interest" description="Disordered" evidence="8">
    <location>
        <begin position="893"/>
        <end position="927"/>
    </location>
</feature>
<keyword evidence="11" id="KW-0430">Lectin</keyword>
<feature type="compositionally biased region" description="Basic and acidic residues" evidence="8">
    <location>
        <begin position="2943"/>
        <end position="2984"/>
    </location>
</feature>
<evidence type="ECO:0000256" key="2">
    <source>
        <dbReference type="ARBA" id="ARBA00022723"/>
    </source>
</evidence>
<dbReference type="PANTHER" id="PTHR19277">
    <property type="entry name" value="PENTRAXIN"/>
    <property type="match status" value="1"/>
</dbReference>
<dbReference type="SUPFAM" id="SSF49899">
    <property type="entry name" value="Concanavalin A-like lectins/glucanases"/>
    <property type="match status" value="8"/>
</dbReference>
<feature type="domain" description="Pentraxin (PTX)" evidence="9">
    <location>
        <begin position="1826"/>
        <end position="2030"/>
    </location>
</feature>
<keyword evidence="6" id="KW-0325">Glycoprotein</keyword>
<dbReference type="SMART" id="SM00560">
    <property type="entry name" value="LamGL"/>
    <property type="match status" value="3"/>
</dbReference>
<feature type="coiled-coil region" evidence="7">
    <location>
        <begin position="1433"/>
        <end position="1474"/>
    </location>
</feature>
<keyword evidence="2" id="KW-0479">Metal-binding</keyword>
<dbReference type="PROSITE" id="PS51828">
    <property type="entry name" value="PTX_2"/>
    <property type="match status" value="2"/>
</dbReference>
<dbReference type="PRINTS" id="PR00895">
    <property type="entry name" value="PENTAXIN"/>
</dbReference>
<evidence type="ECO:0000256" key="5">
    <source>
        <dbReference type="ARBA" id="ARBA00023157"/>
    </source>
</evidence>
<dbReference type="InterPro" id="IPR001759">
    <property type="entry name" value="PTX_dom"/>
</dbReference>
<comment type="cofactor">
    <cofactor evidence="1">
        <name>Ca(2+)</name>
        <dbReference type="ChEBI" id="CHEBI:29108"/>
    </cofactor>
</comment>
<evidence type="ECO:0000256" key="7">
    <source>
        <dbReference type="SAM" id="Coils"/>
    </source>
</evidence>
<evidence type="ECO:0000256" key="8">
    <source>
        <dbReference type="SAM" id="MobiDB-lite"/>
    </source>
</evidence>
<dbReference type="InterPro" id="IPR006558">
    <property type="entry name" value="LamG-like"/>
</dbReference>
<keyword evidence="7" id="KW-0175">Coiled coil</keyword>
<dbReference type="Pfam" id="PF00354">
    <property type="entry name" value="Pentaxin"/>
    <property type="match status" value="1"/>
</dbReference>
<feature type="compositionally biased region" description="Acidic residues" evidence="8">
    <location>
        <begin position="2927"/>
        <end position="2942"/>
    </location>
</feature>
<feature type="domain" description="Pentraxin (PTX)" evidence="9">
    <location>
        <begin position="915"/>
        <end position="1124"/>
    </location>
</feature>
<dbReference type="Pfam" id="PF13385">
    <property type="entry name" value="Laminin_G_3"/>
    <property type="match status" value="5"/>
</dbReference>
<accession>A0A450YC30</accession>
<dbReference type="EMBL" id="CAADFU010000002">
    <property type="protein sequence ID" value="VFK39102.1"/>
    <property type="molecule type" value="Genomic_DNA"/>
</dbReference>
<evidence type="ECO:0000313" key="10">
    <source>
        <dbReference type="EMBL" id="VFK36472.1"/>
    </source>
</evidence>
<reference evidence="11" key="1">
    <citation type="submission" date="2019-02" db="EMBL/GenBank/DDBJ databases">
        <authorList>
            <person name="Gruber-Vodicka R. H."/>
            <person name="Seah K. B. B."/>
        </authorList>
    </citation>
    <scope>NUCLEOTIDE SEQUENCE</scope>
    <source>
        <strain evidence="11">BECK_S1320</strain>
        <strain evidence="10">BECK_S1321</strain>
    </source>
</reference>
<keyword evidence="4" id="KW-0106">Calcium</keyword>
<evidence type="ECO:0000256" key="6">
    <source>
        <dbReference type="ARBA" id="ARBA00023180"/>
    </source>
</evidence>
<feature type="coiled-coil region" evidence="7">
    <location>
        <begin position="3210"/>
        <end position="3237"/>
    </location>
</feature>
<dbReference type="InterPro" id="IPR013320">
    <property type="entry name" value="ConA-like_dom_sf"/>
</dbReference>
<keyword evidence="3" id="KW-0732">Signal</keyword>
<dbReference type="SMART" id="SM00159">
    <property type="entry name" value="PTX"/>
    <property type="match status" value="1"/>
</dbReference>
<evidence type="ECO:0000256" key="3">
    <source>
        <dbReference type="ARBA" id="ARBA00022729"/>
    </source>
</evidence>
<evidence type="ECO:0000256" key="4">
    <source>
        <dbReference type="ARBA" id="ARBA00022837"/>
    </source>
</evidence>
<organism evidence="11">
    <name type="scientific">Candidatus Kentrum sp. SD</name>
    <dbReference type="NCBI Taxonomy" id="2126332"/>
    <lineage>
        <taxon>Bacteria</taxon>
        <taxon>Pseudomonadati</taxon>
        <taxon>Pseudomonadota</taxon>
        <taxon>Gammaproteobacteria</taxon>
        <taxon>Candidatus Kentrum</taxon>
    </lineage>
</organism>
<dbReference type="PANTHER" id="PTHR19277:SF125">
    <property type="entry name" value="B6"/>
    <property type="match status" value="1"/>
</dbReference>
<gene>
    <name evidence="11" type="ORF">BECKSD772E_GA0070983_100210</name>
    <name evidence="10" type="ORF">BECKSD772F_GA0070984_100210</name>
</gene>
<dbReference type="InterPro" id="IPR051360">
    <property type="entry name" value="Neuronal_Pentraxin_Related"/>
</dbReference>
<name>A0A450YC30_9GAMM</name>
<dbReference type="EMBL" id="CAADFR010000002">
    <property type="protein sequence ID" value="VFK36472.1"/>
    <property type="molecule type" value="Genomic_DNA"/>
</dbReference>
<dbReference type="Gene3D" id="2.60.120.200">
    <property type="match status" value="8"/>
</dbReference>
<keyword evidence="5" id="KW-1015">Disulfide bond</keyword>
<dbReference type="GO" id="GO:0046872">
    <property type="term" value="F:metal ion binding"/>
    <property type="evidence" value="ECO:0007669"/>
    <property type="project" value="UniProtKB-KW"/>
</dbReference>
<protein>
    <submittedName>
        <fullName evidence="11">Concanavalin A-like lectin/glucanases superfamily protein</fullName>
    </submittedName>
</protein>